<evidence type="ECO:0000256" key="1">
    <source>
        <dbReference type="SAM" id="MobiDB-lite"/>
    </source>
</evidence>
<gene>
    <name evidence="2" type="ORF">MILUP08_46262</name>
</gene>
<dbReference type="Proteomes" id="UP000003448">
    <property type="component" value="Unassembled WGS sequence"/>
</dbReference>
<proteinExistence type="predicted"/>
<feature type="compositionally biased region" description="Low complexity" evidence="1">
    <location>
        <begin position="29"/>
        <end position="57"/>
    </location>
</feature>
<feature type="region of interest" description="Disordered" evidence="1">
    <location>
        <begin position="1"/>
        <end position="142"/>
    </location>
</feature>
<evidence type="ECO:0000313" key="2">
    <source>
        <dbReference type="EMBL" id="CCH21367.1"/>
    </source>
</evidence>
<accession>I0LC20</accession>
<feature type="compositionally biased region" description="Basic and acidic residues" evidence="1">
    <location>
        <begin position="99"/>
        <end position="113"/>
    </location>
</feature>
<dbReference type="STRING" id="1150864.MILUP08_46262"/>
<feature type="compositionally biased region" description="Pro residues" evidence="1">
    <location>
        <begin position="17"/>
        <end position="28"/>
    </location>
</feature>
<evidence type="ECO:0000313" key="3">
    <source>
        <dbReference type="Proteomes" id="UP000003448"/>
    </source>
</evidence>
<sequence>MDGFAGANTGGRGASTPKPPPSYTPPPAARTAPAAAPAPAATASTAPPATDPDAWRTAADEGWSLASRAAEPAAAGTTRSGLPKRVPQAQLVPGGIEPKGGRDRSRRTPDEVRGLLSAYHRGVQRGRTAGTDLNSTSTKESR</sequence>
<comment type="caution">
    <text evidence="2">The sequence shown here is derived from an EMBL/GenBank/DDBJ whole genome shotgun (WGS) entry which is preliminary data.</text>
</comment>
<organism evidence="2 3">
    <name type="scientific">Micromonospora lupini str. Lupac 08</name>
    <dbReference type="NCBI Taxonomy" id="1150864"/>
    <lineage>
        <taxon>Bacteria</taxon>
        <taxon>Bacillati</taxon>
        <taxon>Actinomycetota</taxon>
        <taxon>Actinomycetes</taxon>
        <taxon>Micromonosporales</taxon>
        <taxon>Micromonosporaceae</taxon>
        <taxon>Micromonospora</taxon>
    </lineage>
</organism>
<name>I0LC20_9ACTN</name>
<dbReference type="eggNOG" id="COG2205">
    <property type="taxonomic scope" value="Bacteria"/>
</dbReference>
<dbReference type="AlphaFoldDB" id="I0LC20"/>
<keyword evidence="3" id="KW-1185">Reference proteome</keyword>
<protein>
    <recommendedName>
        <fullName evidence="4">ATPase</fullName>
    </recommendedName>
</protein>
<dbReference type="EMBL" id="CAIE01000040">
    <property type="protein sequence ID" value="CCH21367.1"/>
    <property type="molecule type" value="Genomic_DNA"/>
</dbReference>
<evidence type="ECO:0008006" key="4">
    <source>
        <dbReference type="Google" id="ProtNLM"/>
    </source>
</evidence>
<feature type="compositionally biased region" description="Low complexity" evidence="1">
    <location>
        <begin position="66"/>
        <end position="75"/>
    </location>
</feature>
<feature type="compositionally biased region" description="Polar residues" evidence="1">
    <location>
        <begin position="131"/>
        <end position="142"/>
    </location>
</feature>
<reference evidence="3" key="1">
    <citation type="journal article" date="2012" name="J. Bacteriol.">
        <title>Genome Sequence of Micromonospora lupini Lupac 08, Isolated from Root Nodules of Lupinus angustifolius.</title>
        <authorList>
            <person name="Alonso-Vega P."/>
            <person name="Normand P."/>
            <person name="Bacigalupe R."/>
            <person name="Pujic P."/>
            <person name="Lajus A."/>
            <person name="Vallenet D."/>
            <person name="Carro L."/>
            <person name="Coll P."/>
            <person name="Trujillo M.E."/>
        </authorList>
    </citation>
    <scope>NUCLEOTIDE SEQUENCE [LARGE SCALE GENOMIC DNA]</scope>
    <source>
        <strain evidence="3">Lupac 08</strain>
    </source>
</reference>